<dbReference type="InterPro" id="IPR047141">
    <property type="entry name" value="Stealth"/>
</dbReference>
<reference evidence="7 8" key="1">
    <citation type="submission" date="2015-01" db="EMBL/GenBank/DDBJ databases">
        <title>Vibrio sp. C1 JCM 19231 whole genome shotgun sequence.</title>
        <authorList>
            <person name="Sawabe T."/>
            <person name="Meirelles P."/>
            <person name="Feng G."/>
            <person name="Sayaka M."/>
            <person name="Hattori M."/>
            <person name="Ohkuma M."/>
        </authorList>
    </citation>
    <scope>NUCLEOTIDE SEQUENCE [LARGE SCALE GENOMIC DNA]</scope>
    <source>
        <strain evidence="8">JCM 19231</strain>
    </source>
</reference>
<name>A0A0B8NQJ7_9VIBR</name>
<dbReference type="Pfam" id="PF11380">
    <property type="entry name" value="Stealth_CR2"/>
    <property type="match status" value="1"/>
</dbReference>
<evidence type="ECO:0000256" key="1">
    <source>
        <dbReference type="ARBA" id="ARBA00007583"/>
    </source>
</evidence>
<dbReference type="InterPro" id="IPR021520">
    <property type="entry name" value="Stealth_CR2"/>
</dbReference>
<evidence type="ECO:0000259" key="6">
    <source>
        <dbReference type="Pfam" id="PF17102"/>
    </source>
</evidence>
<feature type="domain" description="Stealth protein CR1 conserved region 1" evidence="5">
    <location>
        <begin position="61"/>
        <end position="85"/>
    </location>
</feature>
<evidence type="ECO:0000259" key="4">
    <source>
        <dbReference type="Pfam" id="PF11380"/>
    </source>
</evidence>
<dbReference type="PANTHER" id="PTHR24045">
    <property type="match status" value="1"/>
</dbReference>
<sequence>MNVWRSTWGSYMIRASLIRVLSSLCRYRLFSLMYDSFANVVFNIRQLNVNSNTQRIKEPPFPIDVVITWVDSNDVSWRKKLHEFSAIPEPQRGVYDSKSEERFDSNDELKYLLRSIAKYASWVRKIYLVTDNQKPNWLKDSDKIKVVDHRDIFLDNTFLPSFNSHAIESNLHRIPGLSENFLYMNDDFLFSDYVSYESFFTEDGSKTKFCKSASARVADSINDCVASVDFAAYNNKAFMRKNYLDNVDFKLKHTPMALKKSVIKLFEHNHENVVRLNSSNRFRSQSDYSLLSSLIHYYGEYNGTAVSSDLRYLYVSLLDPLFAIKINFLKLKGFPCCCTNDVPGDRDLRKRNIELYHKTMLKIFPEKSSCEK</sequence>
<feature type="domain" description="Stealth protein CR2 conserved region 2" evidence="4">
    <location>
        <begin position="102"/>
        <end position="206"/>
    </location>
</feature>
<evidence type="ECO:0000256" key="3">
    <source>
        <dbReference type="ARBA" id="ARBA00023169"/>
    </source>
</evidence>
<dbReference type="Pfam" id="PF17101">
    <property type="entry name" value="Stealth_CR1"/>
    <property type="match status" value="1"/>
</dbReference>
<protein>
    <submittedName>
        <fullName evidence="7">Uncharacterized protein</fullName>
    </submittedName>
</protein>
<keyword evidence="2" id="KW-0808">Transferase</keyword>
<dbReference type="EMBL" id="BBRZ01000026">
    <property type="protein sequence ID" value="GAM56241.1"/>
    <property type="molecule type" value="Genomic_DNA"/>
</dbReference>
<comment type="caution">
    <text evidence="7">The sequence shown here is derived from an EMBL/GenBank/DDBJ whole genome shotgun (WGS) entry which is preliminary data.</text>
</comment>
<gene>
    <name evidence="7" type="ORF">JCM19231_2495</name>
</gene>
<dbReference type="InterPro" id="IPR031357">
    <property type="entry name" value="Stealth_CR3"/>
</dbReference>
<reference evidence="7 8" key="2">
    <citation type="submission" date="2015-01" db="EMBL/GenBank/DDBJ databases">
        <authorList>
            <consortium name="NBRP consortium"/>
            <person name="Sawabe T."/>
            <person name="Meirelles P."/>
            <person name="Feng G."/>
            <person name="Sayaka M."/>
            <person name="Hattori M."/>
            <person name="Ohkuma M."/>
        </authorList>
    </citation>
    <scope>NUCLEOTIDE SEQUENCE [LARGE SCALE GENOMIC DNA]</scope>
    <source>
        <strain evidence="8">JCM 19231</strain>
    </source>
</reference>
<dbReference type="AlphaFoldDB" id="A0A0B8NQJ7"/>
<organism evidence="7 8">
    <name type="scientific">Vibrio ishigakensis</name>
    <dbReference type="NCBI Taxonomy" id="1481914"/>
    <lineage>
        <taxon>Bacteria</taxon>
        <taxon>Pseudomonadati</taxon>
        <taxon>Pseudomonadota</taxon>
        <taxon>Gammaproteobacteria</taxon>
        <taxon>Vibrionales</taxon>
        <taxon>Vibrionaceae</taxon>
        <taxon>Vibrio</taxon>
    </lineage>
</organism>
<proteinExistence type="inferred from homology"/>
<feature type="domain" description="Stealth protein CR3 conserved region 3" evidence="6">
    <location>
        <begin position="252"/>
        <end position="300"/>
    </location>
</feature>
<evidence type="ECO:0000259" key="5">
    <source>
        <dbReference type="Pfam" id="PF17101"/>
    </source>
</evidence>
<dbReference type="GO" id="GO:0000271">
    <property type="term" value="P:polysaccharide biosynthetic process"/>
    <property type="evidence" value="ECO:0007669"/>
    <property type="project" value="UniProtKB-KW"/>
</dbReference>
<evidence type="ECO:0000256" key="2">
    <source>
        <dbReference type="ARBA" id="ARBA00022679"/>
    </source>
</evidence>
<keyword evidence="8" id="KW-1185">Reference proteome</keyword>
<comment type="similarity">
    <text evidence="1">Belongs to the stealth family.</text>
</comment>
<dbReference type="Pfam" id="PF17102">
    <property type="entry name" value="Stealth_CR3"/>
    <property type="match status" value="1"/>
</dbReference>
<dbReference type="Proteomes" id="UP000031671">
    <property type="component" value="Unassembled WGS sequence"/>
</dbReference>
<dbReference type="GO" id="GO:0016772">
    <property type="term" value="F:transferase activity, transferring phosphorus-containing groups"/>
    <property type="evidence" value="ECO:0007669"/>
    <property type="project" value="InterPro"/>
</dbReference>
<accession>A0A0B8NQJ7</accession>
<evidence type="ECO:0000313" key="8">
    <source>
        <dbReference type="Proteomes" id="UP000031671"/>
    </source>
</evidence>
<keyword evidence="3" id="KW-0270">Exopolysaccharide synthesis</keyword>
<dbReference type="InterPro" id="IPR031358">
    <property type="entry name" value="Stealth_CR1"/>
</dbReference>
<evidence type="ECO:0000313" key="7">
    <source>
        <dbReference type="EMBL" id="GAM56241.1"/>
    </source>
</evidence>
<dbReference type="PANTHER" id="PTHR24045:SF0">
    <property type="entry name" value="N-ACETYLGLUCOSAMINE-1-PHOSPHOTRANSFERASE SUBUNITS ALPHA_BETA"/>
    <property type="match status" value="1"/>
</dbReference>